<accession>A0A396II01</accession>
<dbReference type="Gramene" id="rna13069">
    <property type="protein sequence ID" value="RHN65249.1"/>
    <property type="gene ID" value="gene13069"/>
</dbReference>
<evidence type="ECO:0008006" key="3">
    <source>
        <dbReference type="Google" id="ProtNLM"/>
    </source>
</evidence>
<evidence type="ECO:0000256" key="1">
    <source>
        <dbReference type="SAM" id="Phobius"/>
    </source>
</evidence>
<dbReference type="EMBL" id="PSQE01000003">
    <property type="protein sequence ID" value="RHN65249.1"/>
    <property type="molecule type" value="Genomic_DNA"/>
</dbReference>
<organism evidence="2">
    <name type="scientific">Medicago truncatula</name>
    <name type="common">Barrel medic</name>
    <name type="synonym">Medicago tribuloides</name>
    <dbReference type="NCBI Taxonomy" id="3880"/>
    <lineage>
        <taxon>Eukaryota</taxon>
        <taxon>Viridiplantae</taxon>
        <taxon>Streptophyta</taxon>
        <taxon>Embryophyta</taxon>
        <taxon>Tracheophyta</taxon>
        <taxon>Spermatophyta</taxon>
        <taxon>Magnoliopsida</taxon>
        <taxon>eudicotyledons</taxon>
        <taxon>Gunneridae</taxon>
        <taxon>Pentapetalae</taxon>
        <taxon>rosids</taxon>
        <taxon>fabids</taxon>
        <taxon>Fabales</taxon>
        <taxon>Fabaceae</taxon>
        <taxon>Papilionoideae</taxon>
        <taxon>50 kb inversion clade</taxon>
        <taxon>NPAAA clade</taxon>
        <taxon>Hologalegina</taxon>
        <taxon>IRL clade</taxon>
        <taxon>Trifolieae</taxon>
        <taxon>Medicago</taxon>
    </lineage>
</organism>
<evidence type="ECO:0000313" key="2">
    <source>
        <dbReference type="EMBL" id="RHN65249.1"/>
    </source>
</evidence>
<keyword evidence="1" id="KW-0472">Membrane</keyword>
<keyword evidence="1" id="KW-1133">Transmembrane helix</keyword>
<dbReference type="AlphaFoldDB" id="A0A396II01"/>
<dbReference type="Proteomes" id="UP000265566">
    <property type="component" value="Chromosome 3"/>
</dbReference>
<proteinExistence type="predicted"/>
<comment type="caution">
    <text evidence="2">The sequence shown here is derived from an EMBL/GenBank/DDBJ whole genome shotgun (WGS) entry which is preliminary data.</text>
</comment>
<protein>
    <recommendedName>
        <fullName evidence="3">Transmembrane protein</fullName>
    </recommendedName>
</protein>
<feature type="transmembrane region" description="Helical" evidence="1">
    <location>
        <begin position="50"/>
        <end position="69"/>
    </location>
</feature>
<name>A0A396II01_MEDTR</name>
<gene>
    <name evidence="2" type="ORF">MtrunA17_Chr3g0077871</name>
</gene>
<reference evidence="2" key="1">
    <citation type="journal article" date="2018" name="Nat. Plants">
        <title>Whole-genome landscape of Medicago truncatula symbiotic genes.</title>
        <authorList>
            <person name="Pecrix Y."/>
            <person name="Gamas P."/>
            <person name="Carrere S."/>
        </authorList>
    </citation>
    <scope>NUCLEOTIDE SEQUENCE</scope>
    <source>
        <tissue evidence="2">Leaves</tissue>
    </source>
</reference>
<sequence>MVDQSLLLRGRKLLSSFKFLGRFSSGSRVEECLSDLIRQFAGYYSVYAGFWRFSWVLVLALGLEVFYLYMTPFDMQFLCCQSLCILYRDLVINNFHC</sequence>
<keyword evidence="1" id="KW-0812">Transmembrane</keyword>